<dbReference type="InterPro" id="IPR051430">
    <property type="entry name" value="Fungal_TF_Env_Response"/>
</dbReference>
<dbReference type="PROSITE" id="PS50048">
    <property type="entry name" value="ZN2_CY6_FUNGAL_2"/>
    <property type="match status" value="1"/>
</dbReference>
<dbReference type="GO" id="GO:0006351">
    <property type="term" value="P:DNA-templated transcription"/>
    <property type="evidence" value="ECO:0007669"/>
    <property type="project" value="InterPro"/>
</dbReference>
<evidence type="ECO:0000313" key="8">
    <source>
        <dbReference type="EMBL" id="KAK0517509.1"/>
    </source>
</evidence>
<evidence type="ECO:0000256" key="1">
    <source>
        <dbReference type="ARBA" id="ARBA00022723"/>
    </source>
</evidence>
<dbReference type="AlphaFoldDB" id="A0AA39RBG8"/>
<evidence type="ECO:0000256" key="5">
    <source>
        <dbReference type="ARBA" id="ARBA00023163"/>
    </source>
</evidence>
<proteinExistence type="predicted"/>
<dbReference type="SUPFAM" id="SSF57701">
    <property type="entry name" value="Zn2/Cys6 DNA-binding domain"/>
    <property type="match status" value="1"/>
</dbReference>
<dbReference type="CDD" id="cd12148">
    <property type="entry name" value="fungal_TF_MHR"/>
    <property type="match status" value="1"/>
</dbReference>
<dbReference type="GO" id="GO:0000978">
    <property type="term" value="F:RNA polymerase II cis-regulatory region sequence-specific DNA binding"/>
    <property type="evidence" value="ECO:0007669"/>
    <property type="project" value="TreeGrafter"/>
</dbReference>
<dbReference type="EMBL" id="JAFEKC020000001">
    <property type="protein sequence ID" value="KAK0517509.1"/>
    <property type="molecule type" value="Genomic_DNA"/>
</dbReference>
<keyword evidence="1" id="KW-0479">Metal-binding</keyword>
<keyword evidence="3" id="KW-0805">Transcription regulation</keyword>
<organism evidence="8 9">
    <name type="scientific">Cladonia borealis</name>
    <dbReference type="NCBI Taxonomy" id="184061"/>
    <lineage>
        <taxon>Eukaryota</taxon>
        <taxon>Fungi</taxon>
        <taxon>Dikarya</taxon>
        <taxon>Ascomycota</taxon>
        <taxon>Pezizomycotina</taxon>
        <taxon>Lecanoromycetes</taxon>
        <taxon>OSLEUM clade</taxon>
        <taxon>Lecanoromycetidae</taxon>
        <taxon>Lecanorales</taxon>
        <taxon>Lecanorineae</taxon>
        <taxon>Cladoniaceae</taxon>
        <taxon>Cladonia</taxon>
    </lineage>
</organism>
<dbReference type="GO" id="GO:0001228">
    <property type="term" value="F:DNA-binding transcription activator activity, RNA polymerase II-specific"/>
    <property type="evidence" value="ECO:0007669"/>
    <property type="project" value="TreeGrafter"/>
</dbReference>
<evidence type="ECO:0000256" key="2">
    <source>
        <dbReference type="ARBA" id="ARBA00022833"/>
    </source>
</evidence>
<keyword evidence="6" id="KW-0539">Nucleus</keyword>
<dbReference type="Proteomes" id="UP001166286">
    <property type="component" value="Unassembled WGS sequence"/>
</dbReference>
<dbReference type="PROSITE" id="PS00463">
    <property type="entry name" value="ZN2_CY6_FUNGAL_1"/>
    <property type="match status" value="1"/>
</dbReference>
<keyword evidence="2" id="KW-0862">Zinc</keyword>
<dbReference type="PANTHER" id="PTHR31944:SF131">
    <property type="entry name" value="HEME-RESPONSIVE ZINC FINGER TRANSCRIPTION FACTOR HAP1"/>
    <property type="match status" value="1"/>
</dbReference>
<dbReference type="InterPro" id="IPR036864">
    <property type="entry name" value="Zn2-C6_fun-type_DNA-bd_sf"/>
</dbReference>
<dbReference type="Gene3D" id="4.10.240.10">
    <property type="entry name" value="Zn(2)-C6 fungal-type DNA-binding domain"/>
    <property type="match status" value="1"/>
</dbReference>
<keyword evidence="5" id="KW-0804">Transcription</keyword>
<dbReference type="Pfam" id="PF04082">
    <property type="entry name" value="Fungal_trans"/>
    <property type="match status" value="1"/>
</dbReference>
<evidence type="ECO:0000256" key="3">
    <source>
        <dbReference type="ARBA" id="ARBA00023015"/>
    </source>
</evidence>
<dbReference type="InterPro" id="IPR001138">
    <property type="entry name" value="Zn2Cys6_DnaBD"/>
</dbReference>
<dbReference type="GO" id="GO:0008270">
    <property type="term" value="F:zinc ion binding"/>
    <property type="evidence" value="ECO:0007669"/>
    <property type="project" value="InterPro"/>
</dbReference>
<dbReference type="PANTHER" id="PTHR31944">
    <property type="entry name" value="HEME-RESPONSIVE ZINC FINGER TRANSCRIPTION FACTOR HAP1"/>
    <property type="match status" value="1"/>
</dbReference>
<evidence type="ECO:0000259" key="7">
    <source>
        <dbReference type="PROSITE" id="PS50048"/>
    </source>
</evidence>
<evidence type="ECO:0000256" key="4">
    <source>
        <dbReference type="ARBA" id="ARBA00023125"/>
    </source>
</evidence>
<dbReference type="InterPro" id="IPR007219">
    <property type="entry name" value="XnlR_reg_dom"/>
</dbReference>
<dbReference type="SMART" id="SM00066">
    <property type="entry name" value="GAL4"/>
    <property type="match status" value="1"/>
</dbReference>
<feature type="domain" description="Zn(2)-C6 fungal-type" evidence="7">
    <location>
        <begin position="20"/>
        <end position="50"/>
    </location>
</feature>
<dbReference type="GO" id="GO:0005634">
    <property type="term" value="C:nucleus"/>
    <property type="evidence" value="ECO:0007669"/>
    <property type="project" value="TreeGrafter"/>
</dbReference>
<dbReference type="CDD" id="cd00067">
    <property type="entry name" value="GAL4"/>
    <property type="match status" value="1"/>
</dbReference>
<evidence type="ECO:0000313" key="9">
    <source>
        <dbReference type="Proteomes" id="UP001166286"/>
    </source>
</evidence>
<keyword evidence="9" id="KW-1185">Reference proteome</keyword>
<name>A0AA39RBG8_9LECA</name>
<sequence length="718" mass="80185">MDLDTVPESPPRKKRRPALACEQCRRRKIKCDRLNPCQQCVKANIGGCLYIHDSGEMLTTAPFEAQDIQFSVFEQMPRRTTSATTAALVTPNTPFENANGSYSDSSSLASFLESDELKPVPALSPAVWPLGWDMELTNMFEDQVSPMELTKMLEDQVSPAEPRVLPPAKSASTVDSYYTTSTSLQGIFRTKFHRQSHWTNFAYQSSEVMTVMQFHEADESKHDYPTFARCKTLAKTIKLQEHIAVQPNTSLRDIIPTKVVSDRLVQAYFRTFQTVFGILHVSSFREQYKAFWEDSRSVSKAFDTTLAVVMCIGSVFCLPETGVSRATALQWIDIACLWLTSLKQRNRPSLEVLRIECLIVLARQVRSFSGDNAWLSTGCLVRMAMHVDLHIDPEAHSSPKMCPSDVEEQRRLWATIVELELQSSMDCGSVPGIACDDYDCALPSNIDDAHLEANRVSGNLITAKPMDELTQSSIQILLMKTAPIRLKIARVINNFRSTLSFEEVLSLSSKLSEALKTCSDLISSYCMSSTPPTPFQTKMFDLLVQRFVLVLHQPFAVRAILNPAYYYSRKLCLDTSFLLTSHLARSGDDDFYHLRLCSKGPLRVVYAQCALYLCGELTNQSEANQASSANPANTFMPKELSKAVNKYLELAVARMSCGGEKSIKCYVLVSCLLAQADAVHEGLPVDQAVSKALKKSLETAYSLLKPQAQDAPERLHAT</sequence>
<keyword evidence="4" id="KW-0238">DNA-binding</keyword>
<dbReference type="Pfam" id="PF00172">
    <property type="entry name" value="Zn_clus"/>
    <property type="match status" value="1"/>
</dbReference>
<accession>A0AA39RBG8</accession>
<protein>
    <recommendedName>
        <fullName evidence="7">Zn(2)-C6 fungal-type domain-containing protein</fullName>
    </recommendedName>
</protein>
<gene>
    <name evidence="8" type="ORF">JMJ35_000664</name>
</gene>
<comment type="caution">
    <text evidence="8">The sequence shown here is derived from an EMBL/GenBank/DDBJ whole genome shotgun (WGS) entry which is preliminary data.</text>
</comment>
<evidence type="ECO:0000256" key="6">
    <source>
        <dbReference type="ARBA" id="ARBA00023242"/>
    </source>
</evidence>
<dbReference type="SMART" id="SM00906">
    <property type="entry name" value="Fungal_trans"/>
    <property type="match status" value="1"/>
</dbReference>
<reference evidence="8" key="1">
    <citation type="submission" date="2023-03" db="EMBL/GenBank/DDBJ databases">
        <title>Complete genome of Cladonia borealis.</title>
        <authorList>
            <person name="Park H."/>
        </authorList>
    </citation>
    <scope>NUCLEOTIDE SEQUENCE</scope>
    <source>
        <strain evidence="8">ANT050790</strain>
    </source>
</reference>